<comment type="subcellular location">
    <subcellularLocation>
        <location evidence="1">Nucleus</location>
    </subcellularLocation>
</comment>
<feature type="compositionally biased region" description="Basic and acidic residues" evidence="7">
    <location>
        <begin position="122"/>
        <end position="132"/>
    </location>
</feature>
<protein>
    <recommendedName>
        <fullName evidence="10">Transfer RNA methyltransferase 82</fullName>
    </recommendedName>
</protein>
<dbReference type="GO" id="GO:0005829">
    <property type="term" value="C:cytosol"/>
    <property type="evidence" value="ECO:0007669"/>
    <property type="project" value="TreeGrafter"/>
</dbReference>
<feature type="compositionally biased region" description="Acidic residues" evidence="7">
    <location>
        <begin position="62"/>
        <end position="72"/>
    </location>
</feature>
<dbReference type="InterPro" id="IPR015943">
    <property type="entry name" value="WD40/YVTN_repeat-like_dom_sf"/>
</dbReference>
<evidence type="ECO:0000256" key="4">
    <source>
        <dbReference type="ARBA" id="ARBA00022737"/>
    </source>
</evidence>
<sequence length="439" mass="47900">MKVPYSCVASHAELLGRSVIDVEPSRGRQGGLGDEKAHDGSEEQPLLEPDNQPPQKRQRLEEDTDENEDDAPAQEMAGERVNEQAQIAKKKSKRTMPASTETPYRSDPTCTSSSSYPCRKMARVEPEGHAEAARTSLATSTPSPDPAKGSLGQDVTSLYIKHQRDLSKPAANAYTVHSKINLRSLEMQQRELEKKSKDPQEASEPASSDPAFDHTLILGHVSMLTDLLIGEYEGRRYILTSDRDEHIRVSRYIPQAYVIEAFCLGHEDFVNSLAVSETYPNLLISGGGDDSLFVWDWPSGRLLSEADLLSQVCLAADVKHVAVQRIRSSPSGIFVICEGVPAVFHWRLSSDDLVVSTSTEPKLVVAVDPSGAESGLSLLAYTLTGGDAWLLATNAFDELAGADTTLELSPTQIKSLLYTVESLRKRGPQIGEQAGEEGQ</sequence>
<dbReference type="PROSITE" id="PS50294">
    <property type="entry name" value="WD_REPEATS_REGION"/>
    <property type="match status" value="1"/>
</dbReference>
<evidence type="ECO:0000313" key="8">
    <source>
        <dbReference type="EMBL" id="CAI4216566.1"/>
    </source>
</evidence>
<dbReference type="InterPro" id="IPR001680">
    <property type="entry name" value="WD40_rpt"/>
</dbReference>
<dbReference type="EMBL" id="CALLCH030000015">
    <property type="protein sequence ID" value="CAI4216566.1"/>
    <property type="molecule type" value="Genomic_DNA"/>
</dbReference>
<comment type="caution">
    <text evidence="8">The sequence shown here is derived from an EMBL/GenBank/DDBJ whole genome shotgun (WGS) entry which is preliminary data.</text>
</comment>
<feature type="compositionally biased region" description="Polar residues" evidence="7">
    <location>
        <begin position="97"/>
        <end position="116"/>
    </location>
</feature>
<dbReference type="PANTHER" id="PTHR16288:SF0">
    <property type="entry name" value="TRNA (GUANINE-N(7)-)-METHYLTRANSFERASE NON-CATALYTIC SUBUNIT WDR4"/>
    <property type="match status" value="1"/>
</dbReference>
<dbReference type="OrthoDB" id="339900at2759"/>
<evidence type="ECO:0000256" key="2">
    <source>
        <dbReference type="ARBA" id="ARBA00022574"/>
    </source>
</evidence>
<accession>A0A9P1MCE1</accession>
<keyword evidence="4" id="KW-0677">Repeat</keyword>
<keyword evidence="5" id="KW-0539">Nucleus</keyword>
<dbReference type="InterPro" id="IPR036322">
    <property type="entry name" value="WD40_repeat_dom_sf"/>
</dbReference>
<feature type="compositionally biased region" description="Basic and acidic residues" evidence="7">
    <location>
        <begin position="189"/>
        <end position="200"/>
    </location>
</feature>
<keyword evidence="9" id="KW-1185">Reference proteome</keyword>
<dbReference type="GO" id="GO:0036265">
    <property type="term" value="P:RNA (guanine-N7)-methylation"/>
    <property type="evidence" value="ECO:0007669"/>
    <property type="project" value="InterPro"/>
</dbReference>
<evidence type="ECO:0000256" key="1">
    <source>
        <dbReference type="ARBA" id="ARBA00004123"/>
    </source>
</evidence>
<gene>
    <name evidence="8" type="ORF">PPNO1_LOCUS6218</name>
</gene>
<dbReference type="SMART" id="SM00320">
    <property type="entry name" value="WD40"/>
    <property type="match status" value="2"/>
</dbReference>
<name>A0A9P1MCE1_9PEZI</name>
<feature type="region of interest" description="Disordered" evidence="7">
    <location>
        <begin position="189"/>
        <end position="211"/>
    </location>
</feature>
<dbReference type="Gene3D" id="2.130.10.10">
    <property type="entry name" value="YVTN repeat-like/Quinoprotein amine dehydrogenase"/>
    <property type="match status" value="1"/>
</dbReference>
<feature type="region of interest" description="Disordered" evidence="7">
    <location>
        <begin position="12"/>
        <end position="152"/>
    </location>
</feature>
<evidence type="ECO:0000256" key="7">
    <source>
        <dbReference type="SAM" id="MobiDB-lite"/>
    </source>
</evidence>
<evidence type="ECO:0008006" key="10">
    <source>
        <dbReference type="Google" id="ProtNLM"/>
    </source>
</evidence>
<dbReference type="PROSITE" id="PS50082">
    <property type="entry name" value="WD_REPEATS_2"/>
    <property type="match status" value="1"/>
</dbReference>
<reference evidence="8" key="1">
    <citation type="submission" date="2022-11" db="EMBL/GenBank/DDBJ databases">
        <authorList>
            <person name="Scott C."/>
            <person name="Bruce N."/>
        </authorList>
    </citation>
    <scope>NUCLEOTIDE SEQUENCE</scope>
</reference>
<evidence type="ECO:0000256" key="5">
    <source>
        <dbReference type="ARBA" id="ARBA00023242"/>
    </source>
</evidence>
<dbReference type="PANTHER" id="PTHR16288">
    <property type="entry name" value="WD40 REPEAT PROTEIN 4"/>
    <property type="match status" value="1"/>
</dbReference>
<feature type="repeat" description="WD" evidence="6">
    <location>
        <begin position="263"/>
        <end position="305"/>
    </location>
</feature>
<keyword evidence="2 6" id="KW-0853">WD repeat</keyword>
<dbReference type="GO" id="GO:0005634">
    <property type="term" value="C:nucleus"/>
    <property type="evidence" value="ECO:0007669"/>
    <property type="project" value="UniProtKB-SubCell"/>
</dbReference>
<dbReference type="InterPro" id="IPR028884">
    <property type="entry name" value="Trm82"/>
</dbReference>
<dbReference type="AlphaFoldDB" id="A0A9P1MCE1"/>
<dbReference type="SUPFAM" id="SSF50978">
    <property type="entry name" value="WD40 repeat-like"/>
    <property type="match status" value="1"/>
</dbReference>
<dbReference type="GO" id="GO:0043527">
    <property type="term" value="C:tRNA methyltransferase complex"/>
    <property type="evidence" value="ECO:0007669"/>
    <property type="project" value="TreeGrafter"/>
</dbReference>
<organism evidence="8 9">
    <name type="scientific">Parascedosporium putredinis</name>
    <dbReference type="NCBI Taxonomy" id="1442378"/>
    <lineage>
        <taxon>Eukaryota</taxon>
        <taxon>Fungi</taxon>
        <taxon>Dikarya</taxon>
        <taxon>Ascomycota</taxon>
        <taxon>Pezizomycotina</taxon>
        <taxon>Sordariomycetes</taxon>
        <taxon>Hypocreomycetidae</taxon>
        <taxon>Microascales</taxon>
        <taxon>Microascaceae</taxon>
        <taxon>Parascedosporium</taxon>
    </lineage>
</organism>
<evidence type="ECO:0000256" key="3">
    <source>
        <dbReference type="ARBA" id="ARBA00022694"/>
    </source>
</evidence>
<evidence type="ECO:0000256" key="6">
    <source>
        <dbReference type="PROSITE-ProRule" id="PRU00221"/>
    </source>
</evidence>
<dbReference type="GO" id="GO:0006400">
    <property type="term" value="P:tRNA modification"/>
    <property type="evidence" value="ECO:0007669"/>
    <property type="project" value="TreeGrafter"/>
</dbReference>
<keyword evidence="3" id="KW-0819">tRNA processing</keyword>
<dbReference type="Proteomes" id="UP000838763">
    <property type="component" value="Unassembled WGS sequence"/>
</dbReference>
<proteinExistence type="predicted"/>
<evidence type="ECO:0000313" key="9">
    <source>
        <dbReference type="Proteomes" id="UP000838763"/>
    </source>
</evidence>